<comment type="caution">
    <text evidence="1">The sequence shown here is derived from an EMBL/GenBank/DDBJ whole genome shotgun (WGS) entry which is preliminary data.</text>
</comment>
<dbReference type="Proteomes" id="UP001482620">
    <property type="component" value="Unassembled WGS sequence"/>
</dbReference>
<accession>A0ABV0VHK5</accession>
<sequence length="66" mass="8007">MFWTHHTPGLNRRLIKRLLEHLMAAEEDLEVRRWREEDQLLPGRTEDERRNVLENVQQIGGESSQW</sequence>
<reference evidence="1 2" key="1">
    <citation type="submission" date="2021-06" db="EMBL/GenBank/DDBJ databases">
        <authorList>
            <person name="Palmer J.M."/>
        </authorList>
    </citation>
    <scope>NUCLEOTIDE SEQUENCE [LARGE SCALE GENOMIC DNA]</scope>
    <source>
        <strain evidence="2">if_2019</strain>
        <tissue evidence="1">Muscle</tissue>
    </source>
</reference>
<proteinExistence type="predicted"/>
<name>A0ABV0VHK5_9TELE</name>
<gene>
    <name evidence="1" type="ORF">ILYODFUR_026375</name>
</gene>
<protein>
    <submittedName>
        <fullName evidence="1">Uncharacterized protein</fullName>
    </submittedName>
</protein>
<evidence type="ECO:0000313" key="2">
    <source>
        <dbReference type="Proteomes" id="UP001482620"/>
    </source>
</evidence>
<evidence type="ECO:0000313" key="1">
    <source>
        <dbReference type="EMBL" id="MEQ2256661.1"/>
    </source>
</evidence>
<keyword evidence="2" id="KW-1185">Reference proteome</keyword>
<organism evidence="1 2">
    <name type="scientific">Ilyodon furcidens</name>
    <name type="common">goldbreast splitfin</name>
    <dbReference type="NCBI Taxonomy" id="33524"/>
    <lineage>
        <taxon>Eukaryota</taxon>
        <taxon>Metazoa</taxon>
        <taxon>Chordata</taxon>
        <taxon>Craniata</taxon>
        <taxon>Vertebrata</taxon>
        <taxon>Euteleostomi</taxon>
        <taxon>Actinopterygii</taxon>
        <taxon>Neopterygii</taxon>
        <taxon>Teleostei</taxon>
        <taxon>Neoteleostei</taxon>
        <taxon>Acanthomorphata</taxon>
        <taxon>Ovalentaria</taxon>
        <taxon>Atherinomorphae</taxon>
        <taxon>Cyprinodontiformes</taxon>
        <taxon>Goodeidae</taxon>
        <taxon>Ilyodon</taxon>
    </lineage>
</organism>
<dbReference type="EMBL" id="JAHRIQ010107598">
    <property type="protein sequence ID" value="MEQ2256661.1"/>
    <property type="molecule type" value="Genomic_DNA"/>
</dbReference>